<protein>
    <submittedName>
        <fullName evidence="2">Uncharacterized protein</fullName>
    </submittedName>
</protein>
<organism evidence="2 3">
    <name type="scientific">Sedimentisphaera cyanobacteriorum</name>
    <dbReference type="NCBI Taxonomy" id="1940790"/>
    <lineage>
        <taxon>Bacteria</taxon>
        <taxon>Pseudomonadati</taxon>
        <taxon>Planctomycetota</taxon>
        <taxon>Phycisphaerae</taxon>
        <taxon>Sedimentisphaerales</taxon>
        <taxon>Sedimentisphaeraceae</taxon>
        <taxon>Sedimentisphaera</taxon>
    </lineage>
</organism>
<feature type="transmembrane region" description="Helical" evidence="1">
    <location>
        <begin position="418"/>
        <end position="436"/>
    </location>
</feature>
<feature type="transmembrane region" description="Helical" evidence="1">
    <location>
        <begin position="395"/>
        <end position="413"/>
    </location>
</feature>
<dbReference type="AlphaFoldDB" id="A0A1Q2HS46"/>
<feature type="transmembrane region" description="Helical" evidence="1">
    <location>
        <begin position="80"/>
        <end position="102"/>
    </location>
</feature>
<feature type="transmembrane region" description="Helical" evidence="1">
    <location>
        <begin position="276"/>
        <end position="294"/>
    </location>
</feature>
<keyword evidence="1" id="KW-1133">Transmembrane helix</keyword>
<feature type="transmembrane region" description="Helical" evidence="1">
    <location>
        <begin position="170"/>
        <end position="187"/>
    </location>
</feature>
<feature type="transmembrane region" description="Helical" evidence="1">
    <location>
        <begin position="345"/>
        <end position="366"/>
    </location>
</feature>
<feature type="transmembrane region" description="Helical" evidence="1">
    <location>
        <begin position="442"/>
        <end position="464"/>
    </location>
</feature>
<sequence>MKPLSANLSIYYKRPMAYFWYFITLCQVPAAAMSITGHIEESFLFLIIPLFFGVLAGAVQKDIVSAPLTFCLPGQRNMPIKAIAGFGIVMLAAMLLLFFFAGFTRAGSPFANPFYFAVNILLCIFVYLYAALIGFKTDPLKTSITLRVLPFAAALLIIFGSRFVNAVLTGFPVCSGLVIAAVSAYLASNINNPASRREICGKEDAVSTLSGWNSNFAMLKLKTANMAEKRNTAVSPCFAEKLFLSVNKKLKGSSAKTSADYIYIMLDKFLLNWKQFLFAPFLVLLLFGYILGFMPSVESNPFSAGAVHWGVFFALPAMWAGMWELPLNPSMALTSSRKDKLNASLAFLLAYMMLTACVFLLAGLVAKAAAPYMPAPDLGIVSDKFQFAPPCFQKVWLLFFITPLSSCACAVWGRKSKITTFIFPLIIMFVVIISGLEENIQPPALLVFRLAGISLSWIIAYSVIKFRCLKGNLAGNNFD</sequence>
<dbReference type="EMBL" id="CP019633">
    <property type="protein sequence ID" value="AQQ10210.1"/>
    <property type="molecule type" value="Genomic_DNA"/>
</dbReference>
<keyword evidence="1" id="KW-0812">Transmembrane</keyword>
<keyword evidence="3" id="KW-1185">Reference proteome</keyword>
<dbReference type="RefSeq" id="WP_077541212.1">
    <property type="nucleotide sequence ID" value="NZ_CP019633.1"/>
</dbReference>
<proteinExistence type="predicted"/>
<feature type="transmembrane region" description="Helical" evidence="1">
    <location>
        <begin position="42"/>
        <end position="59"/>
    </location>
</feature>
<dbReference type="STRING" id="1940790.L21SP3_02038"/>
<keyword evidence="1" id="KW-0472">Membrane</keyword>
<feature type="transmembrane region" description="Helical" evidence="1">
    <location>
        <begin position="144"/>
        <end position="164"/>
    </location>
</feature>
<name>A0A1Q2HS46_9BACT</name>
<evidence type="ECO:0000313" key="2">
    <source>
        <dbReference type="EMBL" id="AQQ10210.1"/>
    </source>
</evidence>
<evidence type="ECO:0000313" key="3">
    <source>
        <dbReference type="Proteomes" id="UP000188273"/>
    </source>
</evidence>
<accession>A0A1Q2HS46</accession>
<gene>
    <name evidence="2" type="ORF">L21SP3_02038</name>
</gene>
<dbReference type="OrthoDB" id="285553at2"/>
<dbReference type="KEGG" id="pbu:L21SP3_02038"/>
<feature type="transmembrane region" description="Helical" evidence="1">
    <location>
        <begin position="18"/>
        <end position="36"/>
    </location>
</feature>
<feature type="transmembrane region" description="Helical" evidence="1">
    <location>
        <begin position="114"/>
        <end position="132"/>
    </location>
</feature>
<evidence type="ECO:0000256" key="1">
    <source>
        <dbReference type="SAM" id="Phobius"/>
    </source>
</evidence>
<dbReference type="Proteomes" id="UP000188273">
    <property type="component" value="Chromosome"/>
</dbReference>
<reference evidence="3" key="1">
    <citation type="submission" date="2017-02" db="EMBL/GenBank/DDBJ databases">
        <title>Comparative genomics and description of representatives of a novel lineage of planctomycetes thriving in anoxic sediments.</title>
        <authorList>
            <person name="Spring S."/>
            <person name="Bunk B."/>
            <person name="Sproer C."/>
            <person name="Klenk H.-P."/>
        </authorList>
    </citation>
    <scope>NUCLEOTIDE SEQUENCE [LARGE SCALE GENOMIC DNA]</scope>
    <source>
        <strain evidence="3">L21-RPul-D3</strain>
    </source>
</reference>
<feature type="transmembrane region" description="Helical" evidence="1">
    <location>
        <begin position="306"/>
        <end position="325"/>
    </location>
</feature>